<proteinExistence type="predicted"/>
<dbReference type="AlphaFoldDB" id="A0A2S8JC46"/>
<dbReference type="NCBIfam" id="NF046112">
    <property type="entry name" value="MSMEG_6209_Nter"/>
    <property type="match status" value="1"/>
</dbReference>
<protein>
    <submittedName>
        <fullName evidence="1">Uncharacterized protein</fullName>
    </submittedName>
</protein>
<sequence length="84" mass="9544">MVSQRDDDESMIGDDEFLQVEQVIERLMTRYPSVSPVDIEHTVRTVHKRFAECTIRDFVPLLVEKAARRDLADSTVPAAGDIVL</sequence>
<name>A0A2S8JC46_RHOOP</name>
<dbReference type="EMBL" id="PUIO01000013">
    <property type="protein sequence ID" value="PQP24529.1"/>
    <property type="molecule type" value="Genomic_DNA"/>
</dbReference>
<dbReference type="Gene3D" id="1.10.8.1060">
    <property type="entry name" value="Corynebacterium glutamicum thioredoxin-dependent arsenate reductase, N-terminal domain"/>
    <property type="match status" value="1"/>
</dbReference>
<accession>A0A2S8JC46</accession>
<comment type="caution">
    <text evidence="1">The sequence shown here is derived from an EMBL/GenBank/DDBJ whole genome shotgun (WGS) entry which is preliminary data.</text>
</comment>
<gene>
    <name evidence="1" type="ORF">C5613_13530</name>
</gene>
<reference evidence="2" key="1">
    <citation type="submission" date="2018-02" db="EMBL/GenBank/DDBJ databases">
        <title>Draft genome sequencing of Rhodococcus opacus KU647198.</title>
        <authorList>
            <person name="Zheng B.-X."/>
        </authorList>
    </citation>
    <scope>NUCLEOTIDE SEQUENCE [LARGE SCALE GENOMIC DNA]</scope>
    <source>
        <strain evidence="2">04-OD7</strain>
    </source>
</reference>
<organism evidence="1 2">
    <name type="scientific">Rhodococcus opacus</name>
    <name type="common">Nocardia opaca</name>
    <dbReference type="NCBI Taxonomy" id="37919"/>
    <lineage>
        <taxon>Bacteria</taxon>
        <taxon>Bacillati</taxon>
        <taxon>Actinomycetota</taxon>
        <taxon>Actinomycetes</taxon>
        <taxon>Mycobacteriales</taxon>
        <taxon>Nocardiaceae</taxon>
        <taxon>Rhodococcus</taxon>
    </lineage>
</organism>
<dbReference type="Proteomes" id="UP000239290">
    <property type="component" value="Unassembled WGS sequence"/>
</dbReference>
<evidence type="ECO:0000313" key="1">
    <source>
        <dbReference type="EMBL" id="PQP24529.1"/>
    </source>
</evidence>
<evidence type="ECO:0000313" key="2">
    <source>
        <dbReference type="Proteomes" id="UP000239290"/>
    </source>
</evidence>